<proteinExistence type="predicted"/>
<dbReference type="SUPFAM" id="SSF51905">
    <property type="entry name" value="FAD/NAD(P)-binding domain"/>
    <property type="match status" value="1"/>
</dbReference>
<name>A0A7W8FVB6_9FIRM</name>
<dbReference type="InterPro" id="IPR049516">
    <property type="entry name" value="FAD-depend_C"/>
</dbReference>
<feature type="domain" description="FAD-dependent protein C-terminal" evidence="1">
    <location>
        <begin position="276"/>
        <end position="467"/>
    </location>
</feature>
<dbReference type="PANTHER" id="PTHR42842">
    <property type="entry name" value="FAD/NAD(P)-BINDING OXIDOREDUCTASE"/>
    <property type="match status" value="1"/>
</dbReference>
<keyword evidence="3" id="KW-1185">Reference proteome</keyword>
<dbReference type="PANTHER" id="PTHR42842:SF3">
    <property type="entry name" value="FAD_NAD(P)-BINDING OXIDOREDUCTASE FAMILY PROTEIN"/>
    <property type="match status" value="1"/>
</dbReference>
<gene>
    <name evidence="2" type="ORF">HNQ47_001496</name>
</gene>
<dbReference type="AlphaFoldDB" id="A0A7W8FVB6"/>
<dbReference type="Proteomes" id="UP000539953">
    <property type="component" value="Unassembled WGS sequence"/>
</dbReference>
<dbReference type="PIRSF" id="PIRSF038984">
    <property type="entry name" value="FAD_binding_protein"/>
    <property type="match status" value="1"/>
</dbReference>
<evidence type="ECO:0000259" key="1">
    <source>
        <dbReference type="Pfam" id="PF21688"/>
    </source>
</evidence>
<reference evidence="2 3" key="1">
    <citation type="submission" date="2020-08" db="EMBL/GenBank/DDBJ databases">
        <title>Genomic Encyclopedia of Type Strains, Phase IV (KMG-IV): sequencing the most valuable type-strain genomes for metagenomic binning, comparative biology and taxonomic classification.</title>
        <authorList>
            <person name="Goeker M."/>
        </authorList>
    </citation>
    <scope>NUCLEOTIDE SEQUENCE [LARGE SCALE GENOMIC DNA]</scope>
    <source>
        <strain evidence="2 3">DSM 25799</strain>
    </source>
</reference>
<protein>
    <recommendedName>
        <fullName evidence="1">FAD-dependent protein C-terminal domain-containing protein</fullName>
    </recommendedName>
</protein>
<organism evidence="2 3">
    <name type="scientific">Catenisphaera adipataccumulans</name>
    <dbReference type="NCBI Taxonomy" id="700500"/>
    <lineage>
        <taxon>Bacteria</taxon>
        <taxon>Bacillati</taxon>
        <taxon>Bacillota</taxon>
        <taxon>Erysipelotrichia</taxon>
        <taxon>Erysipelotrichales</taxon>
        <taxon>Erysipelotrichaceae</taxon>
        <taxon>Catenisphaera</taxon>
    </lineage>
</organism>
<comment type="caution">
    <text evidence="2">The sequence shown here is derived from an EMBL/GenBank/DDBJ whole genome shotgun (WGS) entry which is preliminary data.</text>
</comment>
<evidence type="ECO:0000313" key="3">
    <source>
        <dbReference type="Proteomes" id="UP000539953"/>
    </source>
</evidence>
<dbReference type="Pfam" id="PF21688">
    <property type="entry name" value="FAD-depend_C"/>
    <property type="match status" value="1"/>
</dbReference>
<dbReference type="RefSeq" id="WP_183328765.1">
    <property type="nucleotide sequence ID" value="NZ_JACHHK010000005.1"/>
</dbReference>
<sequence>MIRLFQVKCASEDQKEIEARILKKLHIEKRDLFAWSIHRKSVDARHREIFFSYTVDCSVRNEQRFLKRKDIQPTPDETYHPAQPGSHPLKTRPYVIGFGPAGMFAAYTLAQAGYCPVIIERGSRIEQRRQKTESFWHGGPLDPECNVQFGEGGAGAFSDGKLTTRSKDPRCRKVLSDLVHLGADPEILIDQHPHIGTDAFEQIIIALRKEIEQLGGTFCFDARLDDLQIENGKLTGICVNGSWSDCSALILAIGHSARDTVMMLHHRGLAMENKRFAVGVRIEHTQEWVNRAMLRDHSTDPRLIPARYQLTYTTSANKGVYTFCMCPGGYVISACAQPGHLVVNGMSYADRGGTNANSALLVQVDASDYGNELFAGLHYQEAIEQKAYEVVGGYQACCQRADDYLYGGKHAFTVQPTYQPAVSAVDLNTVLPMPVNDALHEALPHFEAKVPGFVSSGAVLTAPETRSSSAVRIVRNTDLTAGFTGVYPCGEGSGYAGGIMTSAVDGIRCAEKLIEYFAYGQ</sequence>
<dbReference type="InterPro" id="IPR036188">
    <property type="entry name" value="FAD/NAD-bd_sf"/>
</dbReference>
<accession>A0A7W8FVB6</accession>
<evidence type="ECO:0000313" key="2">
    <source>
        <dbReference type="EMBL" id="MBB5183474.1"/>
    </source>
</evidence>
<dbReference type="Gene3D" id="3.50.50.60">
    <property type="entry name" value="FAD/NAD(P)-binding domain"/>
    <property type="match status" value="2"/>
</dbReference>
<dbReference type="EMBL" id="JACHHK010000005">
    <property type="protein sequence ID" value="MBB5183474.1"/>
    <property type="molecule type" value="Genomic_DNA"/>
</dbReference>
<dbReference type="InterPro" id="IPR028348">
    <property type="entry name" value="FAD-binding_protein"/>
</dbReference>
<dbReference type="Gene3D" id="3.30.70.2700">
    <property type="match status" value="1"/>
</dbReference>